<organism evidence="8 9">
    <name type="scientific">Rahnella sikkimica</name>
    <dbReference type="NCBI Taxonomy" id="1805933"/>
    <lineage>
        <taxon>Bacteria</taxon>
        <taxon>Pseudomonadati</taxon>
        <taxon>Pseudomonadota</taxon>
        <taxon>Gammaproteobacteria</taxon>
        <taxon>Enterobacterales</taxon>
        <taxon>Yersiniaceae</taxon>
        <taxon>Rahnella</taxon>
    </lineage>
</organism>
<keyword evidence="4" id="KW-0574">Periplasm</keyword>
<dbReference type="SUPFAM" id="SSF49584">
    <property type="entry name" value="Periplasmic chaperone C-domain"/>
    <property type="match status" value="1"/>
</dbReference>
<evidence type="ECO:0000256" key="5">
    <source>
        <dbReference type="ARBA" id="ARBA00023186"/>
    </source>
</evidence>
<gene>
    <name evidence="8" type="ORF">BV494_22120</name>
</gene>
<dbReference type="SUPFAM" id="SSF49354">
    <property type="entry name" value="PapD-like"/>
    <property type="match status" value="1"/>
</dbReference>
<evidence type="ECO:0000256" key="4">
    <source>
        <dbReference type="ARBA" id="ARBA00022764"/>
    </source>
</evidence>
<proteinExistence type="inferred from homology"/>
<evidence type="ECO:0000313" key="8">
    <source>
        <dbReference type="EMBL" id="AVF37625.1"/>
    </source>
</evidence>
<dbReference type="InterPro" id="IPR016148">
    <property type="entry name" value="Pili_assmbl_chaperone_C"/>
</dbReference>
<dbReference type="InterPro" id="IPR001829">
    <property type="entry name" value="Pili_assmbl_chaperone_bac"/>
</dbReference>
<keyword evidence="9" id="KW-1185">Reference proteome</keyword>
<feature type="domain" description="Pili assembly chaperone N-terminal" evidence="6">
    <location>
        <begin position="31"/>
        <end position="156"/>
    </location>
</feature>
<evidence type="ECO:0000313" key="9">
    <source>
        <dbReference type="Proteomes" id="UP000239197"/>
    </source>
</evidence>
<accession>A0A2L1UXH7</accession>
<comment type="subcellular location">
    <subcellularLocation>
        <location evidence="1">Periplasm</location>
    </subcellularLocation>
</comment>
<evidence type="ECO:0000256" key="1">
    <source>
        <dbReference type="ARBA" id="ARBA00004418"/>
    </source>
</evidence>
<dbReference type="InterPro" id="IPR013783">
    <property type="entry name" value="Ig-like_fold"/>
</dbReference>
<dbReference type="OrthoDB" id="9131059at2"/>
<protein>
    <recommendedName>
        <fullName evidence="10">Fimbrial protein</fullName>
    </recommendedName>
</protein>
<dbReference type="InterPro" id="IPR050643">
    <property type="entry name" value="Periplasmic_pilus_chap"/>
</dbReference>
<name>A0A2L1UXH7_9GAMM</name>
<dbReference type="EMBL" id="CP019063">
    <property type="protein sequence ID" value="AVF37625.1"/>
    <property type="molecule type" value="Genomic_DNA"/>
</dbReference>
<evidence type="ECO:0000256" key="3">
    <source>
        <dbReference type="ARBA" id="ARBA00022729"/>
    </source>
</evidence>
<evidence type="ECO:0008006" key="10">
    <source>
        <dbReference type="Google" id="ProtNLM"/>
    </source>
</evidence>
<dbReference type="PRINTS" id="PR00969">
    <property type="entry name" value="CHAPERONPILI"/>
</dbReference>
<evidence type="ECO:0000256" key="2">
    <source>
        <dbReference type="ARBA" id="ARBA00007399"/>
    </source>
</evidence>
<dbReference type="Proteomes" id="UP000239197">
    <property type="component" value="Plasmid unnamed1"/>
</dbReference>
<comment type="similarity">
    <text evidence="2">Belongs to the periplasmic pilus chaperone family.</text>
</comment>
<geneLocation type="plasmid" evidence="8 9">
    <name>unnamed1</name>
</geneLocation>
<dbReference type="GO" id="GO:0071555">
    <property type="term" value="P:cell wall organization"/>
    <property type="evidence" value="ECO:0007669"/>
    <property type="project" value="InterPro"/>
</dbReference>
<feature type="domain" description="Pili assembly chaperone C-terminal" evidence="7">
    <location>
        <begin position="182"/>
        <end position="244"/>
    </location>
</feature>
<keyword evidence="3" id="KW-0732">Signal</keyword>
<keyword evidence="5" id="KW-0143">Chaperone</keyword>
<keyword evidence="8" id="KW-0614">Plasmid</keyword>
<dbReference type="GO" id="GO:0030288">
    <property type="term" value="C:outer membrane-bounded periplasmic space"/>
    <property type="evidence" value="ECO:0007669"/>
    <property type="project" value="InterPro"/>
</dbReference>
<sequence length="253" mass="28170">MFNQFTLITKISGLIILLISCLFPAMAFSSVTMIGNRIIYPSDNTSVNVEFRNKDIIPYAVQTWLDDGDTESTPATGKAPFIASPALFRISANGGQVLRIAFNGARHLPQDRESIFYFNFLQIPPVNAGDESDQKKNKMLIMLKNRVKVFYRPAAIASGSKSLFDKISVTPSEANGSTTINIENNSPFYASLINVKIKQGNQVYKQKADMISPFSKGSVVFKKIQDLKNATVIVDYLNDQGARMSHEYEINHE</sequence>
<dbReference type="AlphaFoldDB" id="A0A2L1UXH7"/>
<dbReference type="Pfam" id="PF02753">
    <property type="entry name" value="PapD_C"/>
    <property type="match status" value="1"/>
</dbReference>
<dbReference type="PANTHER" id="PTHR30251:SF25">
    <property type="entry name" value="FIMBRIAE CHAPARONE"/>
    <property type="match status" value="1"/>
</dbReference>
<dbReference type="InterPro" id="IPR036316">
    <property type="entry name" value="Pili_assmbl_chap_C_dom_sf"/>
</dbReference>
<dbReference type="InterPro" id="IPR016147">
    <property type="entry name" value="Pili_assmbl_chaperone_N"/>
</dbReference>
<evidence type="ECO:0000259" key="6">
    <source>
        <dbReference type="Pfam" id="PF00345"/>
    </source>
</evidence>
<dbReference type="Pfam" id="PF00345">
    <property type="entry name" value="PapD_N"/>
    <property type="match status" value="1"/>
</dbReference>
<evidence type="ECO:0000259" key="7">
    <source>
        <dbReference type="Pfam" id="PF02753"/>
    </source>
</evidence>
<dbReference type="PANTHER" id="PTHR30251">
    <property type="entry name" value="PILUS ASSEMBLY CHAPERONE"/>
    <property type="match status" value="1"/>
</dbReference>
<dbReference type="Gene3D" id="2.60.40.10">
    <property type="entry name" value="Immunoglobulins"/>
    <property type="match status" value="2"/>
</dbReference>
<reference evidence="9" key="1">
    <citation type="submission" date="2017-01" db="EMBL/GenBank/DDBJ databases">
        <title>Genome sequence of Rouxiella sp. ERMR1:05.</title>
        <authorList>
            <person name="Kumar R."/>
            <person name="Singh D."/>
            <person name="Kumar S."/>
        </authorList>
    </citation>
    <scope>NUCLEOTIDE SEQUENCE [LARGE SCALE GENOMIC DNA]</scope>
    <source>
        <strain evidence="9">ERMR1:05</strain>
        <plasmid evidence="9">unnamed1</plasmid>
    </source>
</reference>
<dbReference type="InterPro" id="IPR008962">
    <property type="entry name" value="PapD-like_sf"/>
</dbReference>
<dbReference type="KEGG" id="rox:BV494_22120"/>